<comment type="caution">
    <text evidence="2">The sequence shown here is derived from an EMBL/GenBank/DDBJ whole genome shotgun (WGS) entry which is preliminary data.</text>
</comment>
<evidence type="ECO:0000313" key="3">
    <source>
        <dbReference type="Proteomes" id="UP001199106"/>
    </source>
</evidence>
<evidence type="ECO:0000313" key="2">
    <source>
        <dbReference type="EMBL" id="KAG9194692.1"/>
    </source>
</evidence>
<dbReference type="EMBL" id="JAANER010000002">
    <property type="protein sequence ID" value="KAG9194692.1"/>
    <property type="molecule type" value="Genomic_DNA"/>
</dbReference>
<name>A0AAD4NU63_9PLEO</name>
<dbReference type="AlphaFoldDB" id="A0AAD4NU63"/>
<sequence>MANDANFVGNHLRLSAFLLCVEHGEMPARPSRFRRHPQILDGPAKFLAPIPPRVDCNVPVAEAYNEPLVITSKARMEARAIITDVDEEVTIEDGPSETNVSEKEGLSNDDMHVTSIYALPQSSVPHLHLTPTSANDQDSHNRLEGSQYSSDLKSILQSNRKATAITAIVKKTSGRIEGLSSTRKRRLPVHELALLRTTTLNGLPLPSDATVSFATSITVLDPIEDSQMRLVSVLNNRISRDLVGTKRQLSSRTTQPSNAVRSPDNRHSTSTVEFFEDTSPLSDDKSQYLTGCRDAYDGFVGSELQFTSTKRSSRRTKTHPIKRSKPINIRELALGVGSLPVPADYDMADPAGLALDKTTKLAGRFTLSRPEYNQPNARVEQLASMRVQNDLQVNAAVEGIPN</sequence>
<proteinExistence type="predicted"/>
<feature type="compositionally biased region" description="Polar residues" evidence="1">
    <location>
        <begin position="126"/>
        <end position="136"/>
    </location>
</feature>
<organism evidence="2 3">
    <name type="scientific">Alternaria panax</name>
    <dbReference type="NCBI Taxonomy" id="48097"/>
    <lineage>
        <taxon>Eukaryota</taxon>
        <taxon>Fungi</taxon>
        <taxon>Dikarya</taxon>
        <taxon>Ascomycota</taxon>
        <taxon>Pezizomycotina</taxon>
        <taxon>Dothideomycetes</taxon>
        <taxon>Pleosporomycetidae</taxon>
        <taxon>Pleosporales</taxon>
        <taxon>Pleosporineae</taxon>
        <taxon>Pleosporaceae</taxon>
        <taxon>Alternaria</taxon>
        <taxon>Alternaria sect. Panax</taxon>
    </lineage>
</organism>
<reference evidence="2" key="1">
    <citation type="submission" date="2021-07" db="EMBL/GenBank/DDBJ databases">
        <title>Genome Resource of American Ginseng Black Spot Pathogen Alternaria panax.</title>
        <authorList>
            <person name="Qiu C."/>
            <person name="Wang W."/>
            <person name="Liu Z."/>
        </authorList>
    </citation>
    <scope>NUCLEOTIDE SEQUENCE</scope>
    <source>
        <strain evidence="2">BNCC115425</strain>
    </source>
</reference>
<feature type="region of interest" description="Disordered" evidence="1">
    <location>
        <begin position="245"/>
        <end position="278"/>
    </location>
</feature>
<feature type="compositionally biased region" description="Polar residues" evidence="1">
    <location>
        <begin position="247"/>
        <end position="260"/>
    </location>
</feature>
<feature type="region of interest" description="Disordered" evidence="1">
    <location>
        <begin position="126"/>
        <end position="145"/>
    </location>
</feature>
<gene>
    <name evidence="2" type="ORF">G6011_04727</name>
</gene>
<dbReference type="Proteomes" id="UP001199106">
    <property type="component" value="Unassembled WGS sequence"/>
</dbReference>
<evidence type="ECO:0000256" key="1">
    <source>
        <dbReference type="SAM" id="MobiDB-lite"/>
    </source>
</evidence>
<protein>
    <submittedName>
        <fullName evidence="2">Uncharacterized protein</fullName>
    </submittedName>
</protein>
<keyword evidence="3" id="KW-1185">Reference proteome</keyword>
<accession>A0AAD4NU63</accession>